<keyword evidence="10" id="KW-1185">Reference proteome</keyword>
<keyword evidence="2 6" id="KW-0134">Cell wall</keyword>
<dbReference type="OMA" id="CDSTKVP"/>
<dbReference type="EMBL" id="CM007387">
    <property type="protein sequence ID" value="ONK63006.1"/>
    <property type="molecule type" value="Genomic_DNA"/>
</dbReference>
<dbReference type="SMART" id="SM00837">
    <property type="entry name" value="DPBB_1"/>
    <property type="match status" value="1"/>
</dbReference>
<proteinExistence type="inferred from homology"/>
<comment type="similarity">
    <text evidence="1 6">Belongs to the expansin family. Expansin A subfamily.</text>
</comment>
<dbReference type="InterPro" id="IPR002963">
    <property type="entry name" value="Expansin"/>
</dbReference>
<keyword evidence="6" id="KW-0961">Cell wall biogenesis/degradation</keyword>
<dbReference type="PRINTS" id="PR01226">
    <property type="entry name" value="EXPANSIN"/>
</dbReference>
<dbReference type="Proteomes" id="UP000243459">
    <property type="component" value="Chromosome 7"/>
</dbReference>
<comment type="subcellular location">
    <subcellularLocation>
        <location evidence="6">Secreted</location>
        <location evidence="6">Cell wall</location>
    </subcellularLocation>
    <subcellularLocation>
        <location evidence="6">Membrane</location>
        <topology evidence="6">Peripheral membrane protein</topology>
    </subcellularLocation>
</comment>
<gene>
    <name evidence="9" type="ORF">A4U43_C07F10410</name>
</gene>
<dbReference type="GO" id="GO:0005576">
    <property type="term" value="C:extracellular region"/>
    <property type="evidence" value="ECO:0007669"/>
    <property type="project" value="InterPro"/>
</dbReference>
<dbReference type="FunFam" id="2.60.40.760:FF:000001">
    <property type="entry name" value="Expansin"/>
    <property type="match status" value="1"/>
</dbReference>
<dbReference type="InterPro" id="IPR007117">
    <property type="entry name" value="Expansin_CBD"/>
</dbReference>
<reference evidence="10" key="1">
    <citation type="journal article" date="2017" name="Nat. Commun.">
        <title>The asparagus genome sheds light on the origin and evolution of a young Y chromosome.</title>
        <authorList>
            <person name="Harkess A."/>
            <person name="Zhou J."/>
            <person name="Xu C."/>
            <person name="Bowers J.E."/>
            <person name="Van der Hulst R."/>
            <person name="Ayyampalayam S."/>
            <person name="Mercati F."/>
            <person name="Riccardi P."/>
            <person name="McKain M.R."/>
            <person name="Kakrana A."/>
            <person name="Tang H."/>
            <person name="Ray J."/>
            <person name="Groenendijk J."/>
            <person name="Arikit S."/>
            <person name="Mathioni S.M."/>
            <person name="Nakano M."/>
            <person name="Shan H."/>
            <person name="Telgmann-Rauber A."/>
            <person name="Kanno A."/>
            <person name="Yue Z."/>
            <person name="Chen H."/>
            <person name="Li W."/>
            <person name="Chen Y."/>
            <person name="Xu X."/>
            <person name="Zhang Y."/>
            <person name="Luo S."/>
            <person name="Chen H."/>
            <person name="Gao J."/>
            <person name="Mao Z."/>
            <person name="Pires J.C."/>
            <person name="Luo M."/>
            <person name="Kudrna D."/>
            <person name="Wing R.A."/>
            <person name="Meyers B.C."/>
            <person name="Yi K."/>
            <person name="Kong H."/>
            <person name="Lavrijsen P."/>
            <person name="Sunseri F."/>
            <person name="Falavigna A."/>
            <person name="Ye Y."/>
            <person name="Leebens-Mack J.H."/>
            <person name="Chen G."/>
        </authorList>
    </citation>
    <scope>NUCLEOTIDE SEQUENCE [LARGE SCALE GENOMIC DNA]</scope>
    <source>
        <strain evidence="10">cv. DH0086</strain>
    </source>
</reference>
<evidence type="ECO:0000259" key="8">
    <source>
        <dbReference type="PROSITE" id="PS50843"/>
    </source>
</evidence>
<feature type="domain" description="Expansin-like CBD" evidence="8">
    <location>
        <begin position="176"/>
        <end position="255"/>
    </location>
</feature>
<evidence type="ECO:0000256" key="2">
    <source>
        <dbReference type="ARBA" id="ARBA00022512"/>
    </source>
</evidence>
<sequence length="259" mass="27831">MALRIASALVMLFTLLISDLGGSAAFYGGGDASGTMGGACGYGNLYTDGYGVKNAALSTALFNSGASCGSCYQIVCDAAKDPQWCKRGTYITITAKISARRTTIAPSNNGGCRESISTCLSLLGRPSPYTAEELSPCITEGGIPATIKLEDSGREIHWVRCGRTGGVRFTINGRNYFELVLVTNVGGSGVVSAMWIKGSNTDWQTMSRNWGMNWQSFSYLNGQSLSFRVQTDDGRVKTFYNVAPSNWQFGQTFSTSYQF</sequence>
<feature type="signal peptide" evidence="6">
    <location>
        <begin position="1"/>
        <end position="25"/>
    </location>
</feature>
<evidence type="ECO:0000259" key="7">
    <source>
        <dbReference type="PROSITE" id="PS50842"/>
    </source>
</evidence>
<evidence type="ECO:0000256" key="4">
    <source>
        <dbReference type="ARBA" id="ARBA00022729"/>
    </source>
</evidence>
<dbReference type="InterPro" id="IPR007118">
    <property type="entry name" value="Expan_Lol_pI"/>
</dbReference>
<dbReference type="PROSITE" id="PS50843">
    <property type="entry name" value="EXPANSIN_CBD"/>
    <property type="match status" value="1"/>
</dbReference>
<accession>A0A5P1EAT4</accession>
<dbReference type="SUPFAM" id="SSF50685">
    <property type="entry name" value="Barwin-like endoglucanases"/>
    <property type="match status" value="1"/>
</dbReference>
<dbReference type="GO" id="GO:0009664">
    <property type="term" value="P:plant-type cell wall organization"/>
    <property type="evidence" value="ECO:0007669"/>
    <property type="project" value="InterPro"/>
</dbReference>
<evidence type="ECO:0000313" key="10">
    <source>
        <dbReference type="Proteomes" id="UP000243459"/>
    </source>
</evidence>
<protein>
    <recommendedName>
        <fullName evidence="6">Expansin</fullName>
    </recommendedName>
</protein>
<feature type="chain" id="PRO_5024513477" description="Expansin" evidence="6">
    <location>
        <begin position="26"/>
        <end position="259"/>
    </location>
</feature>
<comment type="function">
    <text evidence="6">Causes loosening and extension of plant cell walls by disrupting non-covalent bonding between cellulose microfibrils and matrix glucans. No enzymatic activity has been found.</text>
</comment>
<dbReference type="SUPFAM" id="SSF49590">
    <property type="entry name" value="PHL pollen allergen"/>
    <property type="match status" value="1"/>
</dbReference>
<evidence type="ECO:0000256" key="3">
    <source>
        <dbReference type="ARBA" id="ARBA00022525"/>
    </source>
</evidence>
<dbReference type="PRINTS" id="PR01225">
    <property type="entry name" value="EXPANSNFAMLY"/>
</dbReference>
<evidence type="ECO:0000256" key="5">
    <source>
        <dbReference type="ARBA" id="ARBA00023136"/>
    </source>
</evidence>
<dbReference type="Pfam" id="PF01357">
    <property type="entry name" value="Expansin_C"/>
    <property type="match status" value="1"/>
</dbReference>
<evidence type="ECO:0000256" key="6">
    <source>
        <dbReference type="RuleBase" id="RU365023"/>
    </source>
</evidence>
<keyword evidence="5" id="KW-0472">Membrane</keyword>
<name>A0A5P1EAT4_ASPOF</name>
<dbReference type="InterPro" id="IPR036749">
    <property type="entry name" value="Expansin_CBD_sf"/>
</dbReference>
<organism evidence="9 10">
    <name type="scientific">Asparagus officinalis</name>
    <name type="common">Garden asparagus</name>
    <dbReference type="NCBI Taxonomy" id="4686"/>
    <lineage>
        <taxon>Eukaryota</taxon>
        <taxon>Viridiplantae</taxon>
        <taxon>Streptophyta</taxon>
        <taxon>Embryophyta</taxon>
        <taxon>Tracheophyta</taxon>
        <taxon>Spermatophyta</taxon>
        <taxon>Magnoliopsida</taxon>
        <taxon>Liliopsida</taxon>
        <taxon>Asparagales</taxon>
        <taxon>Asparagaceae</taxon>
        <taxon>Asparagoideae</taxon>
        <taxon>Asparagus</taxon>
    </lineage>
</organism>
<dbReference type="Gene3D" id="2.40.40.10">
    <property type="entry name" value="RlpA-like domain"/>
    <property type="match status" value="1"/>
</dbReference>
<evidence type="ECO:0000256" key="1">
    <source>
        <dbReference type="ARBA" id="ARBA00005392"/>
    </source>
</evidence>
<dbReference type="Gramene" id="ONK63006">
    <property type="protein sequence ID" value="ONK63006"/>
    <property type="gene ID" value="A4U43_C07F10410"/>
</dbReference>
<dbReference type="InterPro" id="IPR007112">
    <property type="entry name" value="Expansin/allergen_DPBB_dom"/>
</dbReference>
<dbReference type="AlphaFoldDB" id="A0A5P1EAT4"/>
<keyword evidence="4 6" id="KW-0732">Signal</keyword>
<dbReference type="PROSITE" id="PS50842">
    <property type="entry name" value="EXPANSIN_EG45"/>
    <property type="match status" value="1"/>
</dbReference>
<dbReference type="InterPro" id="IPR036908">
    <property type="entry name" value="RlpA-like_sf"/>
</dbReference>
<feature type="domain" description="Expansin-like EG45" evidence="7">
    <location>
        <begin position="37"/>
        <end position="112"/>
    </location>
</feature>
<keyword evidence="3 6" id="KW-0964">Secreted</keyword>
<dbReference type="PANTHER" id="PTHR31867">
    <property type="entry name" value="EXPANSIN-A15"/>
    <property type="match status" value="1"/>
</dbReference>
<dbReference type="Gene3D" id="2.60.40.760">
    <property type="entry name" value="Expansin, cellulose-binding-like domain"/>
    <property type="match status" value="1"/>
</dbReference>
<evidence type="ECO:0000313" key="9">
    <source>
        <dbReference type="EMBL" id="ONK63006.1"/>
    </source>
</evidence>
<dbReference type="GO" id="GO:0016020">
    <property type="term" value="C:membrane"/>
    <property type="evidence" value="ECO:0007669"/>
    <property type="project" value="UniProtKB-SubCell"/>
</dbReference>